<sequence length="158" mass="18132">MEPKIQSSAPKIIESPTHLQDLMSYFSRLQNKTALELAWEYNYASSYYRDSAEPLEQLMFLMLLLQADTKYFDTEAAAVQLEQTKNGHELPPDLLAFSNILDAVLQQKIAARKEVQQLSMQLNASRTEINLLKQRIDAIKNIERNLIRRNGSDATDNE</sequence>
<accession>A0A1G5SFH0</accession>
<dbReference type="RefSeq" id="WP_143001888.1">
    <property type="nucleotide sequence ID" value="NZ_FMWO01000048.1"/>
</dbReference>
<evidence type="ECO:0000313" key="2">
    <source>
        <dbReference type="EMBL" id="SCZ85600.1"/>
    </source>
</evidence>
<proteinExistence type="predicted"/>
<dbReference type="OrthoDB" id="8547106at2"/>
<evidence type="ECO:0000313" key="3">
    <source>
        <dbReference type="Proteomes" id="UP000198729"/>
    </source>
</evidence>
<name>A0A1G5SFH0_9PROT</name>
<gene>
    <name evidence="2" type="ORF">NSMM_400078</name>
</gene>
<dbReference type="STRING" id="51642.NSMM_400078"/>
<keyword evidence="3" id="KW-1185">Reference proteome</keyword>
<evidence type="ECO:0000256" key="1">
    <source>
        <dbReference type="SAM" id="Coils"/>
    </source>
</evidence>
<feature type="coiled-coil region" evidence="1">
    <location>
        <begin position="101"/>
        <end position="142"/>
    </location>
</feature>
<reference evidence="2 3" key="1">
    <citation type="submission" date="2016-10" db="EMBL/GenBank/DDBJ databases">
        <authorList>
            <person name="de Groot N.N."/>
        </authorList>
    </citation>
    <scope>NUCLEOTIDE SEQUENCE [LARGE SCALE GENOMIC DNA]</scope>
    <source>
        <strain evidence="2">1</strain>
    </source>
</reference>
<dbReference type="EMBL" id="FMWO01000048">
    <property type="protein sequence ID" value="SCZ85600.1"/>
    <property type="molecule type" value="Genomic_DNA"/>
</dbReference>
<dbReference type="AlphaFoldDB" id="A0A1G5SFH0"/>
<keyword evidence="1" id="KW-0175">Coiled coil</keyword>
<protein>
    <submittedName>
        <fullName evidence="2">Uncharacterized protein</fullName>
    </submittedName>
</protein>
<organism evidence="2 3">
    <name type="scientific">Nitrosomonas mobilis</name>
    <dbReference type="NCBI Taxonomy" id="51642"/>
    <lineage>
        <taxon>Bacteria</taxon>
        <taxon>Pseudomonadati</taxon>
        <taxon>Pseudomonadota</taxon>
        <taxon>Betaproteobacteria</taxon>
        <taxon>Nitrosomonadales</taxon>
        <taxon>Nitrosomonadaceae</taxon>
        <taxon>Nitrosomonas</taxon>
    </lineage>
</organism>
<dbReference type="Proteomes" id="UP000198729">
    <property type="component" value="Unassembled WGS sequence"/>
</dbReference>